<name>A0A0F9A7H0_9ZZZZ</name>
<sequence length="54" mass="6235">MNPQSKITQRKGKYIQIFADTCSICEKHKLNVEIGKCASCKLDVFSINEESFFY</sequence>
<accession>A0A0F9A7H0</accession>
<gene>
    <name evidence="1" type="ORF">LCGC14_2883160</name>
</gene>
<dbReference type="EMBL" id="LAZR01056290">
    <property type="protein sequence ID" value="KKK74499.1"/>
    <property type="molecule type" value="Genomic_DNA"/>
</dbReference>
<comment type="caution">
    <text evidence="1">The sequence shown here is derived from an EMBL/GenBank/DDBJ whole genome shotgun (WGS) entry which is preliminary data.</text>
</comment>
<reference evidence="1" key="1">
    <citation type="journal article" date="2015" name="Nature">
        <title>Complex archaea that bridge the gap between prokaryotes and eukaryotes.</title>
        <authorList>
            <person name="Spang A."/>
            <person name="Saw J.H."/>
            <person name="Jorgensen S.L."/>
            <person name="Zaremba-Niedzwiedzka K."/>
            <person name="Martijn J."/>
            <person name="Lind A.E."/>
            <person name="van Eijk R."/>
            <person name="Schleper C."/>
            <person name="Guy L."/>
            <person name="Ettema T.J."/>
        </authorList>
    </citation>
    <scope>NUCLEOTIDE SEQUENCE</scope>
</reference>
<dbReference type="AlphaFoldDB" id="A0A0F9A7H0"/>
<evidence type="ECO:0000313" key="1">
    <source>
        <dbReference type="EMBL" id="KKK74499.1"/>
    </source>
</evidence>
<protein>
    <submittedName>
        <fullName evidence="1">Uncharacterized protein</fullName>
    </submittedName>
</protein>
<proteinExistence type="predicted"/>
<organism evidence="1">
    <name type="scientific">marine sediment metagenome</name>
    <dbReference type="NCBI Taxonomy" id="412755"/>
    <lineage>
        <taxon>unclassified sequences</taxon>
        <taxon>metagenomes</taxon>
        <taxon>ecological metagenomes</taxon>
    </lineage>
</organism>